<sequence length="196" mass="21495">MSTTSSSAPASCPNGSCTPNCPPRGCRFIWPAAPRSLRSWTPNAPSPKAPGWPRVSEPTEAVGDDWSWLVLSDAIIDGTRRFDAFRRRLEIARSTLSARLSPLCDDGLMVQQDRDYLLTDAGADFFACVMTAMAWGTAGIPTETTSRRASSTSTAPTRFAANYVAQHTMACWMRTPWRSTGGPRTRVSICIRCRCR</sequence>
<accession>G7CCW5</accession>
<proteinExistence type="predicted"/>
<feature type="region of interest" description="Disordered" evidence="4">
    <location>
        <begin position="39"/>
        <end position="59"/>
    </location>
</feature>
<dbReference type="InterPro" id="IPR036388">
    <property type="entry name" value="WH-like_DNA-bd_sf"/>
</dbReference>
<keyword evidence="7" id="KW-1185">Reference proteome</keyword>
<reference evidence="6 7" key="1">
    <citation type="submission" date="2011-11" db="EMBL/GenBank/DDBJ databases">
        <authorList>
            <consortium name="Tuberculosis Structural Genomics Consortium"/>
            <person name="Ioerger T.R."/>
        </authorList>
    </citation>
    <scope>NUCLEOTIDE SEQUENCE [LARGE SCALE GENOMIC DNA]</scope>
    <source>
        <strain evidence="7">ATCC 19527 / DSM 44167 / CIP 105390 / JCM 6362 / NCTC 10409 / 316</strain>
    </source>
</reference>
<dbReference type="AlphaFoldDB" id="G7CCW5"/>
<dbReference type="InterPro" id="IPR002577">
    <property type="entry name" value="HTH_HxlR"/>
</dbReference>
<dbReference type="SUPFAM" id="SSF46785">
    <property type="entry name" value="Winged helix' DNA-binding domain"/>
    <property type="match status" value="1"/>
</dbReference>
<dbReference type="Proteomes" id="UP000004915">
    <property type="component" value="Unassembled WGS sequence"/>
</dbReference>
<evidence type="ECO:0000259" key="5">
    <source>
        <dbReference type="PROSITE" id="PS51118"/>
    </source>
</evidence>
<keyword evidence="2" id="KW-0238">DNA-binding</keyword>
<name>G7CCW5_MYCT3</name>
<gene>
    <name evidence="6" type="ORF">KEK_04067</name>
</gene>
<keyword evidence="1" id="KW-0805">Transcription regulation</keyword>
<feature type="domain" description="HTH hxlR-type" evidence="5">
    <location>
        <begin position="49"/>
        <end position="144"/>
    </location>
</feature>
<dbReference type="Pfam" id="PF01638">
    <property type="entry name" value="HxlR"/>
    <property type="match status" value="1"/>
</dbReference>
<evidence type="ECO:0000256" key="3">
    <source>
        <dbReference type="ARBA" id="ARBA00023163"/>
    </source>
</evidence>
<evidence type="ECO:0000256" key="4">
    <source>
        <dbReference type="SAM" id="MobiDB-lite"/>
    </source>
</evidence>
<evidence type="ECO:0000256" key="1">
    <source>
        <dbReference type="ARBA" id="ARBA00023015"/>
    </source>
</evidence>
<dbReference type="GO" id="GO:0003677">
    <property type="term" value="F:DNA binding"/>
    <property type="evidence" value="ECO:0007669"/>
    <property type="project" value="UniProtKB-KW"/>
</dbReference>
<keyword evidence="3" id="KW-0804">Transcription</keyword>
<dbReference type="PANTHER" id="PTHR33204:SF17">
    <property type="entry name" value="TRANSCRIPTIONAL REGULATORY PROTEIN"/>
    <property type="match status" value="1"/>
</dbReference>
<dbReference type="Gene3D" id="1.10.10.10">
    <property type="entry name" value="Winged helix-like DNA-binding domain superfamily/Winged helix DNA-binding domain"/>
    <property type="match status" value="1"/>
</dbReference>
<comment type="caution">
    <text evidence="6">The sequence shown here is derived from an EMBL/GenBank/DDBJ whole genome shotgun (WGS) entry which is preliminary data.</text>
</comment>
<evidence type="ECO:0000256" key="2">
    <source>
        <dbReference type="ARBA" id="ARBA00023125"/>
    </source>
</evidence>
<dbReference type="InterPro" id="IPR036390">
    <property type="entry name" value="WH_DNA-bd_sf"/>
</dbReference>
<organism evidence="6 7">
    <name type="scientific">Mycolicibacterium thermoresistibile (strain ATCC 19527 / DSM 44167 / CIP 105390 / JCM 6362 / NCTC 10409 / 316)</name>
    <name type="common">Mycobacterium thermoresistibile</name>
    <dbReference type="NCBI Taxonomy" id="1078020"/>
    <lineage>
        <taxon>Bacteria</taxon>
        <taxon>Bacillati</taxon>
        <taxon>Actinomycetota</taxon>
        <taxon>Actinomycetes</taxon>
        <taxon>Mycobacteriales</taxon>
        <taxon>Mycobacteriaceae</taxon>
        <taxon>Mycolicibacterium</taxon>
    </lineage>
</organism>
<dbReference type="PANTHER" id="PTHR33204">
    <property type="entry name" value="TRANSCRIPTIONAL REGULATOR, MARR FAMILY"/>
    <property type="match status" value="1"/>
</dbReference>
<dbReference type="eggNOG" id="COG1733">
    <property type="taxonomic scope" value="Bacteria"/>
</dbReference>
<evidence type="ECO:0000313" key="7">
    <source>
        <dbReference type="Proteomes" id="UP000004915"/>
    </source>
</evidence>
<protein>
    <recommendedName>
        <fullName evidence="5">HTH hxlR-type domain-containing protein</fullName>
    </recommendedName>
</protein>
<dbReference type="PROSITE" id="PS51118">
    <property type="entry name" value="HTH_HXLR"/>
    <property type="match status" value="1"/>
</dbReference>
<evidence type="ECO:0000313" key="6">
    <source>
        <dbReference type="EMBL" id="EHI14125.1"/>
    </source>
</evidence>
<dbReference type="EMBL" id="AGVE01000021">
    <property type="protein sequence ID" value="EHI14125.1"/>
    <property type="molecule type" value="Genomic_DNA"/>
</dbReference>